<evidence type="ECO:0000313" key="1">
    <source>
        <dbReference type="EMBL" id="OLU44773.1"/>
    </source>
</evidence>
<dbReference type="SUPFAM" id="SSF51161">
    <property type="entry name" value="Trimeric LpxA-like enzymes"/>
    <property type="match status" value="1"/>
</dbReference>
<evidence type="ECO:0008006" key="3">
    <source>
        <dbReference type="Google" id="ProtNLM"/>
    </source>
</evidence>
<reference evidence="1 2" key="1">
    <citation type="submission" date="2016-11" db="EMBL/GenBank/DDBJ databases">
        <title>Description of two novel members of the family Erysipelotrichaceae: Ileibacterium lipovorans gen. nov., sp. nov. and Dubosiella newyorkensis, gen. nov., sp. nov.</title>
        <authorList>
            <person name="Cox L.M."/>
            <person name="Sohn J."/>
            <person name="Tyrrell K.L."/>
            <person name="Citron D.M."/>
            <person name="Lawson P.A."/>
            <person name="Patel N.B."/>
            <person name="Iizumi T."/>
            <person name="Perez-Perez G.I."/>
            <person name="Goldstein E.J."/>
            <person name="Blaser M.J."/>
        </authorList>
    </citation>
    <scope>NUCLEOTIDE SEQUENCE [LARGE SCALE GENOMIC DNA]</scope>
    <source>
        <strain evidence="1 2">NYU-BL-A4</strain>
    </source>
</reference>
<protein>
    <recommendedName>
        <fullName evidence="3">Serine acetyltransferase</fullName>
    </recommendedName>
</protein>
<organism evidence="1 2">
    <name type="scientific">Dubosiella newyorkensis</name>
    <dbReference type="NCBI Taxonomy" id="1862672"/>
    <lineage>
        <taxon>Bacteria</taxon>
        <taxon>Bacillati</taxon>
        <taxon>Bacillota</taxon>
        <taxon>Erysipelotrichia</taxon>
        <taxon>Erysipelotrichales</taxon>
        <taxon>Erysipelotrichaceae</taxon>
        <taxon>Dubosiella</taxon>
    </lineage>
</organism>
<dbReference type="PIRSF" id="PIRSF000441">
    <property type="entry name" value="CysE"/>
    <property type="match status" value="1"/>
</dbReference>
<dbReference type="STRING" id="1862672.BO225_09855"/>
<dbReference type="GO" id="GO:0005737">
    <property type="term" value="C:cytoplasm"/>
    <property type="evidence" value="ECO:0007669"/>
    <property type="project" value="InterPro"/>
</dbReference>
<dbReference type="AlphaFoldDB" id="A0A1U7NKJ9"/>
<dbReference type="InterPro" id="IPR005881">
    <property type="entry name" value="Ser_O-AcTrfase"/>
</dbReference>
<dbReference type="GO" id="GO:0009001">
    <property type="term" value="F:serine O-acetyltransferase activity"/>
    <property type="evidence" value="ECO:0007669"/>
    <property type="project" value="InterPro"/>
</dbReference>
<name>A0A1U7NKJ9_9FIRM</name>
<dbReference type="GO" id="GO:0006535">
    <property type="term" value="P:cysteine biosynthetic process from serine"/>
    <property type="evidence" value="ECO:0007669"/>
    <property type="project" value="InterPro"/>
</dbReference>
<dbReference type="OrthoDB" id="9801456at2"/>
<dbReference type="Gene3D" id="2.160.10.10">
    <property type="entry name" value="Hexapeptide repeat proteins"/>
    <property type="match status" value="1"/>
</dbReference>
<proteinExistence type="predicted"/>
<accession>A0A1U7NKJ9</accession>
<dbReference type="RefSeq" id="WP_076342083.1">
    <property type="nucleotide sequence ID" value="NZ_JBGNFS010000019.1"/>
</dbReference>
<dbReference type="EMBL" id="MPKA01000094">
    <property type="protein sequence ID" value="OLU44773.1"/>
    <property type="molecule type" value="Genomic_DNA"/>
</dbReference>
<dbReference type="PANTHER" id="PTHR42811">
    <property type="entry name" value="SERINE ACETYLTRANSFERASE"/>
    <property type="match status" value="1"/>
</dbReference>
<dbReference type="InterPro" id="IPR011004">
    <property type="entry name" value="Trimer_LpxA-like_sf"/>
</dbReference>
<keyword evidence="2" id="KW-1185">Reference proteome</keyword>
<dbReference type="GeneID" id="78276240"/>
<evidence type="ECO:0000313" key="2">
    <source>
        <dbReference type="Proteomes" id="UP000186705"/>
    </source>
</evidence>
<dbReference type="Proteomes" id="UP000186705">
    <property type="component" value="Unassembled WGS sequence"/>
</dbReference>
<gene>
    <name evidence="1" type="ORF">BO225_09855</name>
</gene>
<sequence>MRIWKDLHEFSRGSTKKAIVTLLTNPCFHLICLYRLSNFLYRIHLSFLSKLIWYLNRFLFSVDIDYRADLAGGLVIKHGLGIVIGMNVKSLGKLTVYQGVTIGGSGKERLLNDSIITQPIIEDNVIIYSNAMLFGPIIVGKNQYIKAGEIIKEDICEEN</sequence>
<comment type="caution">
    <text evidence="1">The sequence shown here is derived from an EMBL/GenBank/DDBJ whole genome shotgun (WGS) entry which is preliminary data.</text>
</comment>